<evidence type="ECO:0000256" key="1">
    <source>
        <dbReference type="ARBA" id="ARBA00009018"/>
    </source>
</evidence>
<dbReference type="OrthoDB" id="9812943at2"/>
<evidence type="ECO:0000256" key="5">
    <source>
        <dbReference type="HAMAP-Rule" id="MF_00376"/>
    </source>
</evidence>
<dbReference type="STRING" id="1385511.GCA_000425225_04094"/>
<dbReference type="FunFam" id="3.40.50.300:FF:000485">
    <property type="entry name" value="Dephospho-CoA kinase CAB5"/>
    <property type="match status" value="1"/>
</dbReference>
<dbReference type="PROSITE" id="PS51219">
    <property type="entry name" value="DPCK"/>
    <property type="match status" value="1"/>
</dbReference>
<gene>
    <name evidence="5" type="primary">coaE</name>
    <name evidence="8" type="ORF">N783_02620</name>
</gene>
<reference evidence="8 9" key="1">
    <citation type="submission" date="2013-08" db="EMBL/GenBank/DDBJ databases">
        <authorList>
            <person name="Huang J."/>
            <person name="Wang G."/>
        </authorList>
    </citation>
    <scope>NUCLEOTIDE SEQUENCE [LARGE SCALE GENOMIC DNA]</scope>
    <source>
        <strain evidence="8 9">BH030004</strain>
    </source>
</reference>
<feature type="region of interest" description="Disordered" evidence="7">
    <location>
        <begin position="150"/>
        <end position="183"/>
    </location>
</feature>
<dbReference type="NCBIfam" id="TIGR00152">
    <property type="entry name" value="dephospho-CoA kinase"/>
    <property type="match status" value="1"/>
</dbReference>
<accession>A0A0A5FS37</accession>
<keyword evidence="3 5" id="KW-0067">ATP-binding</keyword>
<dbReference type="GO" id="GO:0005737">
    <property type="term" value="C:cytoplasm"/>
    <property type="evidence" value="ECO:0007669"/>
    <property type="project" value="UniProtKB-SubCell"/>
</dbReference>
<evidence type="ECO:0000256" key="6">
    <source>
        <dbReference type="NCBIfam" id="TIGR00152"/>
    </source>
</evidence>
<dbReference type="CDD" id="cd02022">
    <property type="entry name" value="DPCK"/>
    <property type="match status" value="1"/>
</dbReference>
<dbReference type="PANTHER" id="PTHR10695">
    <property type="entry name" value="DEPHOSPHO-COA KINASE-RELATED"/>
    <property type="match status" value="1"/>
</dbReference>
<comment type="catalytic activity">
    <reaction evidence="5">
        <text>3'-dephospho-CoA + ATP = ADP + CoA + H(+)</text>
        <dbReference type="Rhea" id="RHEA:18245"/>
        <dbReference type="ChEBI" id="CHEBI:15378"/>
        <dbReference type="ChEBI" id="CHEBI:30616"/>
        <dbReference type="ChEBI" id="CHEBI:57287"/>
        <dbReference type="ChEBI" id="CHEBI:57328"/>
        <dbReference type="ChEBI" id="CHEBI:456216"/>
        <dbReference type="EC" id="2.7.1.24"/>
    </reaction>
</comment>
<evidence type="ECO:0000256" key="3">
    <source>
        <dbReference type="ARBA" id="ARBA00022840"/>
    </source>
</evidence>
<protein>
    <recommendedName>
        <fullName evidence="5 6">Dephospho-CoA kinase</fullName>
        <ecNumber evidence="5 6">2.7.1.24</ecNumber>
    </recommendedName>
    <alternativeName>
        <fullName evidence="5">Dephosphocoenzyme A kinase</fullName>
    </alternativeName>
</protein>
<keyword evidence="5" id="KW-0808">Transferase</keyword>
<comment type="similarity">
    <text evidence="1 5">Belongs to the CoaE family.</text>
</comment>
<feature type="binding site" evidence="5">
    <location>
        <begin position="12"/>
        <end position="17"/>
    </location>
    <ligand>
        <name>ATP</name>
        <dbReference type="ChEBI" id="CHEBI:30616"/>
    </ligand>
</feature>
<dbReference type="UniPathway" id="UPA00241">
    <property type="reaction ID" value="UER00356"/>
</dbReference>
<name>A0A0A5FS37_9BACI</name>
<organism evidence="8 9">
    <name type="scientific">Pontibacillus marinus BH030004 = DSM 16465</name>
    <dbReference type="NCBI Taxonomy" id="1385511"/>
    <lineage>
        <taxon>Bacteria</taxon>
        <taxon>Bacillati</taxon>
        <taxon>Bacillota</taxon>
        <taxon>Bacilli</taxon>
        <taxon>Bacillales</taxon>
        <taxon>Bacillaceae</taxon>
        <taxon>Pontibacillus</taxon>
    </lineage>
</organism>
<dbReference type="GO" id="GO:0004140">
    <property type="term" value="F:dephospho-CoA kinase activity"/>
    <property type="evidence" value="ECO:0007669"/>
    <property type="project" value="UniProtKB-UniRule"/>
</dbReference>
<sequence>MTVVIGLTGSIATGKSTVSLMFDDYDIPVIDADKISRKVVEPGEKAYDQIVETFGRDILREDDTIDRKALGAIVFNDEEKRKALNGIVHPAVREKMLEERDYHVRQNEKAVVLDIPLLFESELTHFVDKILVVYVDEEIQLKRLMERDESTEDEAKSRINSQMPVSKKAEEADAVISNNGTKQQSYDQLDAILRKWEVI</sequence>
<dbReference type="AlphaFoldDB" id="A0A0A5FS37"/>
<dbReference type="InterPro" id="IPR027417">
    <property type="entry name" value="P-loop_NTPase"/>
</dbReference>
<comment type="pathway">
    <text evidence="5">Cofactor biosynthesis; coenzyme A biosynthesis; CoA from (R)-pantothenate: step 5/5.</text>
</comment>
<dbReference type="eggNOG" id="COG0237">
    <property type="taxonomic scope" value="Bacteria"/>
</dbReference>
<evidence type="ECO:0000313" key="8">
    <source>
        <dbReference type="EMBL" id="KGX83571.1"/>
    </source>
</evidence>
<dbReference type="Proteomes" id="UP000030403">
    <property type="component" value="Unassembled WGS sequence"/>
</dbReference>
<comment type="subcellular location">
    <subcellularLocation>
        <location evidence="5">Cytoplasm</location>
    </subcellularLocation>
</comment>
<keyword evidence="9" id="KW-1185">Reference proteome</keyword>
<dbReference type="HAMAP" id="MF_00376">
    <property type="entry name" value="Dephospho_CoA_kinase"/>
    <property type="match status" value="1"/>
</dbReference>
<evidence type="ECO:0000256" key="2">
    <source>
        <dbReference type="ARBA" id="ARBA00022741"/>
    </source>
</evidence>
<comment type="function">
    <text evidence="5">Catalyzes the phosphorylation of the 3'-hydroxyl group of dephosphocoenzyme A to form coenzyme A.</text>
</comment>
<dbReference type="InterPro" id="IPR001977">
    <property type="entry name" value="Depp_CoAkinase"/>
</dbReference>
<dbReference type="Pfam" id="PF01121">
    <property type="entry name" value="CoaE"/>
    <property type="match status" value="1"/>
</dbReference>
<proteinExistence type="inferred from homology"/>
<comment type="caution">
    <text evidence="8">The sequence shown here is derived from an EMBL/GenBank/DDBJ whole genome shotgun (WGS) entry which is preliminary data.</text>
</comment>
<dbReference type="SUPFAM" id="SSF52540">
    <property type="entry name" value="P-loop containing nucleoside triphosphate hydrolases"/>
    <property type="match status" value="1"/>
</dbReference>
<keyword evidence="5 8" id="KW-0418">Kinase</keyword>
<keyword evidence="4 5" id="KW-0173">Coenzyme A biosynthesis</keyword>
<dbReference type="EC" id="2.7.1.24" evidence="5 6"/>
<evidence type="ECO:0000313" key="9">
    <source>
        <dbReference type="Proteomes" id="UP000030403"/>
    </source>
</evidence>
<dbReference type="EMBL" id="AVPF01000097">
    <property type="protein sequence ID" value="KGX83571.1"/>
    <property type="molecule type" value="Genomic_DNA"/>
</dbReference>
<dbReference type="Gene3D" id="3.40.50.300">
    <property type="entry name" value="P-loop containing nucleotide triphosphate hydrolases"/>
    <property type="match status" value="1"/>
</dbReference>
<keyword evidence="2 5" id="KW-0547">Nucleotide-binding</keyword>
<dbReference type="GO" id="GO:0015937">
    <property type="term" value="P:coenzyme A biosynthetic process"/>
    <property type="evidence" value="ECO:0007669"/>
    <property type="project" value="UniProtKB-UniRule"/>
</dbReference>
<dbReference type="RefSeq" id="WP_027447574.1">
    <property type="nucleotide sequence ID" value="NZ_AULJ01000071.1"/>
</dbReference>
<evidence type="ECO:0000256" key="4">
    <source>
        <dbReference type="ARBA" id="ARBA00022993"/>
    </source>
</evidence>
<dbReference type="GO" id="GO:0005524">
    <property type="term" value="F:ATP binding"/>
    <property type="evidence" value="ECO:0007669"/>
    <property type="project" value="UniProtKB-UniRule"/>
</dbReference>
<keyword evidence="5" id="KW-0963">Cytoplasm</keyword>
<dbReference type="PANTHER" id="PTHR10695:SF46">
    <property type="entry name" value="BIFUNCTIONAL COENZYME A SYNTHASE-RELATED"/>
    <property type="match status" value="1"/>
</dbReference>
<evidence type="ECO:0000256" key="7">
    <source>
        <dbReference type="SAM" id="MobiDB-lite"/>
    </source>
</evidence>